<comment type="caution">
    <text evidence="2">The sequence shown here is derived from an EMBL/GenBank/DDBJ whole genome shotgun (WGS) entry which is preliminary data.</text>
</comment>
<accession>A0A926S3E0</accession>
<dbReference type="AlphaFoldDB" id="A0A926S3E0"/>
<name>A0A926S3E0_9HYPH</name>
<proteinExistence type="predicted"/>
<gene>
    <name evidence="2" type="ORF">HK439_03065</name>
</gene>
<dbReference type="Pfam" id="PF04325">
    <property type="entry name" value="DUF465"/>
    <property type="match status" value="1"/>
</dbReference>
<protein>
    <submittedName>
        <fullName evidence="2">YdcH family protein</fullName>
    </submittedName>
</protein>
<dbReference type="EMBL" id="JABFCZ010000003">
    <property type="protein sequence ID" value="MBD1545228.1"/>
    <property type="molecule type" value="Genomic_DNA"/>
</dbReference>
<organism evidence="2 3">
    <name type="scientific">Roseibium aggregatum</name>
    <dbReference type="NCBI Taxonomy" id="187304"/>
    <lineage>
        <taxon>Bacteria</taxon>
        <taxon>Pseudomonadati</taxon>
        <taxon>Pseudomonadota</taxon>
        <taxon>Alphaproteobacteria</taxon>
        <taxon>Hyphomicrobiales</taxon>
        <taxon>Stappiaceae</taxon>
        <taxon>Roseibium</taxon>
    </lineage>
</organism>
<feature type="coiled-coil region" evidence="1">
    <location>
        <begin position="29"/>
        <end position="78"/>
    </location>
</feature>
<dbReference type="Gene3D" id="6.10.280.50">
    <property type="match status" value="1"/>
</dbReference>
<dbReference type="InterPro" id="IPR038444">
    <property type="entry name" value="DUF465_sf"/>
</dbReference>
<evidence type="ECO:0000313" key="3">
    <source>
        <dbReference type="Proteomes" id="UP000598467"/>
    </source>
</evidence>
<evidence type="ECO:0000313" key="2">
    <source>
        <dbReference type="EMBL" id="MBD1545228.1"/>
    </source>
</evidence>
<sequence>MSHVPHELHEEFPDQADALHALKMNNAHFAKLSEDYHSVNREIHRIETEIEPASDEALEGLKKQRLQLKDEIAALLAASESTGS</sequence>
<reference evidence="2" key="1">
    <citation type="submission" date="2020-05" db="EMBL/GenBank/DDBJ databases">
        <title>Identification of trans-AT polyketide cluster in two marine bacteria, producers of a novel glutaramide-containing polyketide sesbanimide D and analogs.</title>
        <authorList>
            <person name="Kacar D."/>
            <person name="Rodriguez P."/>
            <person name="Canedo L."/>
            <person name="Gonzalez E."/>
            <person name="Galan B."/>
            <person name="De La Calle F."/>
            <person name="Garcia J.L."/>
        </authorList>
    </citation>
    <scope>NUCLEOTIDE SEQUENCE</scope>
    <source>
        <strain evidence="2">PHM038</strain>
    </source>
</reference>
<dbReference type="InterPro" id="IPR007420">
    <property type="entry name" value="DUF465"/>
</dbReference>
<keyword evidence="1" id="KW-0175">Coiled coil</keyword>
<evidence type="ECO:0000256" key="1">
    <source>
        <dbReference type="SAM" id="Coils"/>
    </source>
</evidence>
<dbReference type="Proteomes" id="UP000598467">
    <property type="component" value="Unassembled WGS sequence"/>
</dbReference>